<keyword evidence="2" id="KW-1185">Reference proteome</keyword>
<dbReference type="Proteomes" id="UP000828941">
    <property type="component" value="Chromosome 1"/>
</dbReference>
<dbReference type="EMBL" id="CM039426">
    <property type="protein sequence ID" value="KAI4357999.1"/>
    <property type="molecule type" value="Genomic_DNA"/>
</dbReference>
<sequence length="1278" mass="141331">MGKTKDTEKRKPEAEEKMDGLEIISIGSLYKGPWDKKYWSSSRGKDRYPYPVGYKACRAHNGTTYNMEIQEGVNGPKFVISYADGHSCSGKTPEIVWEEFQKRSSPRMKIWHGKRLSSKMDGLELFGFKNPLIQRLLRELVADINGTAEQSLVSSNLCDGISRIGHDDCRPNSGTSPDLLLFPGKPQVTGKRSRGCEIKRTKSHGGTLLKRSRPLELTHRSRTSKRKNERNLSQGISVAHYGSEKEIEVTDQTGALATLSLMSSEKESTNHFSSKHGFPLNDVSNDPTGGDVPPRRTSELVDSRSCRSTEIAEKCTEEDPLRRSQNAELKVPSLSMAREDCRSFASICKKSKECSEIDLFAPDTFDLVQENTYDSAPSSLGKNAYNQEAHETAPGGLSEARQGENLLSSNPNPSPEKSGFDSVSEDVAKSMMTLLLPQAIPLLKNSSSIKKFNISSSEMLPSGVTSMEVDNKTGGLLDVPASDVVVTDGACVEREEKMHMPNTDLSSINLEHARSVDSYEYDGYEDHKTSQPILSSDTAEARGASSKKEICSRKSQEHLPRAVLAKTSSMCYVDTNLTKKFCHDPDLDFKDWPQDGSVCIPESMTERFSPMKKVISESNSDACTDLEENPLQVGLDSTQKGPKTDDDFNGDSANELTRVTAAEEKDEVVVKTDNTETMVILPAQVPNLVYSRRKIKYSSPPTGKCLLSETTKYDKIGEHETKETHTSKCIWPPSENIQMITSDVKQREPDSLGIKTRDEVHFGDFQRENSITSSQIELNPSKSENKSIISASKDKLYVHPELADSHVETSQTYRDEKGKRSSLVELTFQNPDLDSCEDNCSTKEAQFIPELKPLKNRDLNNDLDNIVKLVGCYVHPMPVSSLLLGTRENEIYLCVICGPWVDQERTLFTYKIAIKGPRIGCPSLVSYTPILLPDRNFTRETVVETSGLQLTPDGQYNVLLGCIKTPNCREGKICCSCSTCTAHCSENAVKIVQVGQGYVSVVATLETVENMHCILVCEPNQLVSVGESGRLQVWIMNSSWREKIEDFMIPDYDSISPGIVELKKVPKCANLVVGRDCFGEFSLWDISKRNCVSSFSASTNPINQFFPISLFHWQTEDPGFSHASLEEQAEKLLEATNLWFSEYKETSSFLPSENGDLAMWLLVSTASDIKSQHDYVSSDCKIQTGSWRLALLVKNAVLLGSPLDPRAASIGVSGGHGIIGTSDGLVYMWELSRGSRLGTLHKFQDGAVTFIATDDSSGGALAVAGGGKLLVYLQQKEL</sequence>
<protein>
    <submittedName>
        <fullName evidence="1">Uncharacterized protein</fullName>
    </submittedName>
</protein>
<organism evidence="1 2">
    <name type="scientific">Bauhinia variegata</name>
    <name type="common">Purple orchid tree</name>
    <name type="synonym">Phanera variegata</name>
    <dbReference type="NCBI Taxonomy" id="167791"/>
    <lineage>
        <taxon>Eukaryota</taxon>
        <taxon>Viridiplantae</taxon>
        <taxon>Streptophyta</taxon>
        <taxon>Embryophyta</taxon>
        <taxon>Tracheophyta</taxon>
        <taxon>Spermatophyta</taxon>
        <taxon>Magnoliopsida</taxon>
        <taxon>eudicotyledons</taxon>
        <taxon>Gunneridae</taxon>
        <taxon>Pentapetalae</taxon>
        <taxon>rosids</taxon>
        <taxon>fabids</taxon>
        <taxon>Fabales</taxon>
        <taxon>Fabaceae</taxon>
        <taxon>Cercidoideae</taxon>
        <taxon>Cercideae</taxon>
        <taxon>Bauhiniinae</taxon>
        <taxon>Bauhinia</taxon>
    </lineage>
</organism>
<reference evidence="1 2" key="1">
    <citation type="journal article" date="2022" name="DNA Res.">
        <title>Chromosomal-level genome assembly of the orchid tree Bauhinia variegata (Leguminosae; Cercidoideae) supports the allotetraploid origin hypothesis of Bauhinia.</title>
        <authorList>
            <person name="Zhong Y."/>
            <person name="Chen Y."/>
            <person name="Zheng D."/>
            <person name="Pang J."/>
            <person name="Liu Y."/>
            <person name="Luo S."/>
            <person name="Meng S."/>
            <person name="Qian L."/>
            <person name="Wei D."/>
            <person name="Dai S."/>
            <person name="Zhou R."/>
        </authorList>
    </citation>
    <scope>NUCLEOTIDE SEQUENCE [LARGE SCALE GENOMIC DNA]</scope>
    <source>
        <strain evidence="1">BV-YZ2020</strain>
    </source>
</reference>
<gene>
    <name evidence="1" type="ORF">L6164_001908</name>
</gene>
<evidence type="ECO:0000313" key="2">
    <source>
        <dbReference type="Proteomes" id="UP000828941"/>
    </source>
</evidence>
<evidence type="ECO:0000313" key="1">
    <source>
        <dbReference type="EMBL" id="KAI4357999.1"/>
    </source>
</evidence>
<name>A0ACB9QCH6_BAUVA</name>
<comment type="caution">
    <text evidence="1">The sequence shown here is derived from an EMBL/GenBank/DDBJ whole genome shotgun (WGS) entry which is preliminary data.</text>
</comment>
<accession>A0ACB9QCH6</accession>
<proteinExistence type="predicted"/>